<dbReference type="Proteomes" id="UP001159179">
    <property type="component" value="Unassembled WGS sequence"/>
</dbReference>
<reference evidence="1" key="1">
    <citation type="submission" date="2023-03" db="EMBL/GenBank/DDBJ databases">
        <title>Bacterial isolates from washroom surfaces on a university campus.</title>
        <authorList>
            <person name="Holman D.B."/>
            <person name="Gzyl K.E."/>
            <person name="Taheri A.E."/>
        </authorList>
    </citation>
    <scope>NUCLEOTIDE SEQUENCE</scope>
    <source>
        <strain evidence="1">RD03</strain>
    </source>
</reference>
<organism evidence="1 2">
    <name type="scientific">Heyndrickxia oleronia</name>
    <dbReference type="NCBI Taxonomy" id="38875"/>
    <lineage>
        <taxon>Bacteria</taxon>
        <taxon>Bacillati</taxon>
        <taxon>Bacillota</taxon>
        <taxon>Bacilli</taxon>
        <taxon>Bacillales</taxon>
        <taxon>Bacillaceae</taxon>
        <taxon>Heyndrickxia</taxon>
    </lineage>
</organism>
<accession>A0AAW6T438</accession>
<protein>
    <submittedName>
        <fullName evidence="1">Uncharacterized protein</fullName>
    </submittedName>
</protein>
<name>A0AAW6T438_9BACI</name>
<evidence type="ECO:0000313" key="2">
    <source>
        <dbReference type="Proteomes" id="UP001159179"/>
    </source>
</evidence>
<gene>
    <name evidence="1" type="ORF">P5X88_21140</name>
</gene>
<comment type="caution">
    <text evidence="1">The sequence shown here is derived from an EMBL/GenBank/DDBJ whole genome shotgun (WGS) entry which is preliminary data.</text>
</comment>
<proteinExistence type="predicted"/>
<sequence>MAEAYFKDELASYIGSDIELGMQSEMTDGLLEEVNNNGVRIARWINYGSKINNDIALDTIHFVRIL</sequence>
<dbReference type="AlphaFoldDB" id="A0AAW6T438"/>
<evidence type="ECO:0000313" key="1">
    <source>
        <dbReference type="EMBL" id="MDH5163444.1"/>
    </source>
</evidence>
<dbReference type="EMBL" id="JAROYP010000015">
    <property type="protein sequence ID" value="MDH5163444.1"/>
    <property type="molecule type" value="Genomic_DNA"/>
</dbReference>
<dbReference type="RefSeq" id="WP_280618159.1">
    <property type="nucleotide sequence ID" value="NZ_CP197209.1"/>
</dbReference>